<dbReference type="GO" id="GO:0032259">
    <property type="term" value="P:methylation"/>
    <property type="evidence" value="ECO:0007669"/>
    <property type="project" value="UniProtKB-KW"/>
</dbReference>
<dbReference type="HOGENOM" id="CLU_057823_2_1_6"/>
<dbReference type="RefSeq" id="WP_043253109.1">
    <property type="nucleotide sequence ID" value="NZ_HG322950.1"/>
</dbReference>
<keyword evidence="5" id="KW-1185">Reference proteome</keyword>
<protein>
    <submittedName>
        <fullName evidence="4">Methyltransferase type 11</fullName>
    </submittedName>
</protein>
<reference evidence="4 5" key="1">
    <citation type="submission" date="2013-03" db="EMBL/GenBank/DDBJ databases">
        <authorList>
            <person name="Linke B."/>
        </authorList>
    </citation>
    <scope>NUCLEOTIDE SEQUENCE [LARGE SCALE GENOMIC DNA]</scope>
    <source>
        <strain evidence="4 5">B13</strain>
    </source>
</reference>
<dbReference type="eggNOG" id="COG0500">
    <property type="taxonomic scope" value="Bacteria"/>
</dbReference>
<dbReference type="GO" id="GO:0008168">
    <property type="term" value="F:methyltransferase activity"/>
    <property type="evidence" value="ECO:0007669"/>
    <property type="project" value="UniProtKB-KW"/>
</dbReference>
<dbReference type="EMBL" id="HG322950">
    <property type="protein sequence ID" value="CDF84516.1"/>
    <property type="molecule type" value="Genomic_DNA"/>
</dbReference>
<dbReference type="KEGG" id="pkc:PKB_3169"/>
<dbReference type="Proteomes" id="UP000025241">
    <property type="component" value="Chromosome I"/>
</dbReference>
<dbReference type="InterPro" id="IPR041698">
    <property type="entry name" value="Methyltransf_25"/>
</dbReference>
<evidence type="ECO:0000313" key="5">
    <source>
        <dbReference type="Proteomes" id="UP000025241"/>
    </source>
</evidence>
<dbReference type="PANTHER" id="PTHR43861:SF1">
    <property type="entry name" value="TRANS-ACONITATE 2-METHYLTRANSFERASE"/>
    <property type="match status" value="1"/>
</dbReference>
<gene>
    <name evidence="4" type="ORF">PKB_3169</name>
</gene>
<dbReference type="OrthoDB" id="9804312at2"/>
<dbReference type="CDD" id="cd02440">
    <property type="entry name" value="AdoMet_MTases"/>
    <property type="match status" value="1"/>
</dbReference>
<dbReference type="Gene3D" id="3.40.50.150">
    <property type="entry name" value="Vaccinia Virus protein VP39"/>
    <property type="match status" value="1"/>
</dbReference>
<evidence type="ECO:0000313" key="4">
    <source>
        <dbReference type="EMBL" id="CDF84516.1"/>
    </source>
</evidence>
<sequence length="208" mass="23619">MSLDRQTLQNISRLTLEHYQSTAEAFREGTRDHDVSQNIAALLRHIHGEAPFAILDIGCGPGRDLRTFKALGHEPVGLDGCPDFVEMARSESHCEVWRQDFLALDLPPARFDGIYANASLFHIPLQELPRVLGQLHAALKPNGVLFSSNPRGNNSEGWNGPRYGSYHDWEHWKSLLESAGFKELEHFYRPAGLPREQQPWLASVWRRT</sequence>
<dbReference type="PATRIC" id="fig|1301098.3.peg.3195"/>
<keyword evidence="2 4" id="KW-0808">Transferase</keyword>
<dbReference type="AlphaFoldDB" id="A0A024HHZ1"/>
<accession>A0A024HHZ1</accession>
<evidence type="ECO:0000259" key="3">
    <source>
        <dbReference type="Pfam" id="PF13649"/>
    </source>
</evidence>
<name>A0A024HHZ1_PSEKB</name>
<keyword evidence="1 4" id="KW-0489">Methyltransferase</keyword>
<dbReference type="PANTHER" id="PTHR43861">
    <property type="entry name" value="TRANS-ACONITATE 2-METHYLTRANSFERASE-RELATED"/>
    <property type="match status" value="1"/>
</dbReference>
<organism evidence="4 5">
    <name type="scientific">Pseudomonas knackmussii (strain DSM 6978 / CCUG 54928 / LMG 23759 / B13)</name>
    <dbReference type="NCBI Taxonomy" id="1301098"/>
    <lineage>
        <taxon>Bacteria</taxon>
        <taxon>Pseudomonadati</taxon>
        <taxon>Pseudomonadota</taxon>
        <taxon>Gammaproteobacteria</taxon>
        <taxon>Pseudomonadales</taxon>
        <taxon>Pseudomonadaceae</taxon>
        <taxon>Pseudomonas</taxon>
    </lineage>
</organism>
<evidence type="ECO:0000256" key="2">
    <source>
        <dbReference type="ARBA" id="ARBA00022679"/>
    </source>
</evidence>
<reference evidence="4 5" key="2">
    <citation type="submission" date="2014-05" db="EMBL/GenBank/DDBJ databases">
        <title>Genome sequence of the 3-chlorobenzoate degrading bacterium Pseudomonas knackmussii B13 shows multiple evidence for horizontal gene transfer.</title>
        <authorList>
            <person name="Miyazaki R."/>
            <person name="Bertelli C."/>
            <person name="Falquet L."/>
            <person name="Robinson-Rechavi M."/>
            <person name="Gharib W."/>
            <person name="Roy S."/>
            <person name="Van der Meer J.R."/>
        </authorList>
    </citation>
    <scope>NUCLEOTIDE SEQUENCE [LARGE SCALE GENOMIC DNA]</scope>
    <source>
        <strain evidence="4 5">B13</strain>
    </source>
</reference>
<evidence type="ECO:0000256" key="1">
    <source>
        <dbReference type="ARBA" id="ARBA00022603"/>
    </source>
</evidence>
<dbReference type="Pfam" id="PF13649">
    <property type="entry name" value="Methyltransf_25"/>
    <property type="match status" value="1"/>
</dbReference>
<feature type="domain" description="Methyltransferase" evidence="3">
    <location>
        <begin position="54"/>
        <end position="143"/>
    </location>
</feature>
<proteinExistence type="predicted"/>
<dbReference type="InterPro" id="IPR029063">
    <property type="entry name" value="SAM-dependent_MTases_sf"/>
</dbReference>
<dbReference type="SUPFAM" id="SSF53335">
    <property type="entry name" value="S-adenosyl-L-methionine-dependent methyltransferases"/>
    <property type="match status" value="1"/>
</dbReference>